<evidence type="ECO:0000259" key="1">
    <source>
        <dbReference type="Pfam" id="PF01814"/>
    </source>
</evidence>
<dbReference type="InterPro" id="IPR012312">
    <property type="entry name" value="Hemerythrin-like"/>
</dbReference>
<proteinExistence type="predicted"/>
<protein>
    <submittedName>
        <fullName evidence="2">PAS domain-containing protein</fullName>
    </submittedName>
</protein>
<comment type="caution">
    <text evidence="2">The sequence shown here is derived from an EMBL/GenBank/DDBJ whole genome shotgun (WGS) entry which is preliminary data.</text>
</comment>
<evidence type="ECO:0000313" key="2">
    <source>
        <dbReference type="EMBL" id="MFC4386923.1"/>
    </source>
</evidence>
<keyword evidence="3" id="KW-1185">Reference proteome</keyword>
<evidence type="ECO:0000313" key="3">
    <source>
        <dbReference type="Proteomes" id="UP001595880"/>
    </source>
</evidence>
<dbReference type="Gene3D" id="3.30.450.20">
    <property type="entry name" value="PAS domain"/>
    <property type="match status" value="1"/>
</dbReference>
<dbReference type="PANTHER" id="PTHR39966">
    <property type="entry name" value="BLL2471 PROTEIN-RELATED"/>
    <property type="match status" value="1"/>
</dbReference>
<feature type="domain" description="Hemerythrin-like" evidence="1">
    <location>
        <begin position="94"/>
        <end position="212"/>
    </location>
</feature>
<name>A0ABV8VVX5_9BACI</name>
<dbReference type="RefSeq" id="WP_390196052.1">
    <property type="nucleotide sequence ID" value="NZ_JBHSDV010000001.1"/>
</dbReference>
<dbReference type="EMBL" id="JBHSDV010000001">
    <property type="protein sequence ID" value="MFC4386923.1"/>
    <property type="molecule type" value="Genomic_DNA"/>
</dbReference>
<dbReference type="Pfam" id="PF13596">
    <property type="entry name" value="PAS_10"/>
    <property type="match status" value="1"/>
</dbReference>
<organism evidence="2 3">
    <name type="scientific">Gracilibacillus marinus</name>
    <dbReference type="NCBI Taxonomy" id="630535"/>
    <lineage>
        <taxon>Bacteria</taxon>
        <taxon>Bacillati</taxon>
        <taxon>Bacillota</taxon>
        <taxon>Bacilli</taxon>
        <taxon>Bacillales</taxon>
        <taxon>Bacillaceae</taxon>
        <taxon>Gracilibacillus</taxon>
    </lineage>
</organism>
<sequence length="404" mass="48167">MVRAYMDMNCISQVKELLYQLKGDVQIETLRPIFQHFIQTIDKLDLLLILNEIKQTDETITYDIIKNFTYFYNEILDDSLLTIDIPDSENKNHPIQLFQRENDLLHVIITQVRQMIPKNISDSYEALVQELHHLEDIFKHYSRKEKLYFPILERYGIYIPLRTMWANDDRVRSLYKGTKHMVIHMNKLDYSYIEQTWEKLEEAYIDMIRHETYFLLPITKLLFKEEDWLAISKESKAFGYAFMDEVEEWSPNCCNTSIEEETKLAEEEHIRFGGGFLTISEANTILNNLPVEITFVDKNGIFKYFNEVVEASDMMFIRTPTSIGRNVANCHPPKSLNKVLNVIRELKSRKRSTVTMWFKKKNQFIYVTYKGLFDENDEYLGILEYVQDIQPFFELPREMNRDVK</sequence>
<accession>A0ABV8VVX5</accession>
<dbReference type="Proteomes" id="UP001595880">
    <property type="component" value="Unassembled WGS sequence"/>
</dbReference>
<dbReference type="PANTHER" id="PTHR39966:SF3">
    <property type="entry name" value="DUF438 DOMAIN-CONTAINING PROTEIN"/>
    <property type="match status" value="1"/>
</dbReference>
<dbReference type="InterPro" id="IPR035965">
    <property type="entry name" value="PAS-like_dom_sf"/>
</dbReference>
<reference evidence="3" key="1">
    <citation type="journal article" date="2019" name="Int. J. Syst. Evol. Microbiol.">
        <title>The Global Catalogue of Microorganisms (GCM) 10K type strain sequencing project: providing services to taxonomists for standard genome sequencing and annotation.</title>
        <authorList>
            <consortium name="The Broad Institute Genomics Platform"/>
            <consortium name="The Broad Institute Genome Sequencing Center for Infectious Disease"/>
            <person name="Wu L."/>
            <person name="Ma J."/>
        </authorList>
    </citation>
    <scope>NUCLEOTIDE SEQUENCE [LARGE SCALE GENOMIC DNA]</scope>
    <source>
        <strain evidence="3">KACC 14058</strain>
    </source>
</reference>
<dbReference type="Pfam" id="PF01814">
    <property type="entry name" value="Hemerythrin"/>
    <property type="match status" value="1"/>
</dbReference>
<gene>
    <name evidence="2" type="ORF">ACFOZ1_03770</name>
</gene>
<dbReference type="SUPFAM" id="SSF55785">
    <property type="entry name" value="PYP-like sensor domain (PAS domain)"/>
    <property type="match status" value="1"/>
</dbReference>